<dbReference type="AlphaFoldDB" id="A0A087DDS5"/>
<dbReference type="Proteomes" id="UP000029033">
    <property type="component" value="Unassembled WGS sequence"/>
</dbReference>
<evidence type="ECO:0000313" key="2">
    <source>
        <dbReference type="Proteomes" id="UP000029033"/>
    </source>
</evidence>
<dbReference type="EMBL" id="JGZO01000012">
    <property type="protein sequence ID" value="KFI93675.1"/>
    <property type="molecule type" value="Genomic_DNA"/>
</dbReference>
<protein>
    <submittedName>
        <fullName evidence="1">DnaB domain-containing protein helicase domain-containing protein</fullName>
    </submittedName>
</protein>
<proteinExistence type="predicted"/>
<keyword evidence="1" id="KW-0347">Helicase</keyword>
<accession>A0A087DDS5</accession>
<dbReference type="OrthoDB" id="3218228at2"/>
<sequence length="454" mass="50798">MNDSEFWRSREWIRYVHDYAKAENINPFALLVMVLMREAMRIPPNLLIPSLGIGGRGRVAGVNVFVALVGGPGDGKDTTESAAADLVPDILDADVHLPVSGEGIAAMFADRVPDLDDKGKRIGSHQSCRNPRVLLSVSEVGQLSGAARISSSTLISTLLNVFMGKQFGAFNRNADNRLQIPAYAYRLCMSVNAQPSAADAFTEYEGLGWPQRFMWADVLDPDCDTDPDRRTPHPKGEFTWHVRYESPSPAAFDAVYRAESWGAYHKQHRQAGRDSYELLELEYPTNALDDAFRDSVARNRGTRSPLDSHTMLLTAHVAAVVASMRAPDLKVNADDWMLARRIVDMSNKCRERYLSKARENVTAKLADEMQVKDDARAEADVRMLDRARTRILKVLGDKDPKREGMAERNLRNSMNTSQRKVFASAIESLKNDNKIDWRKGSDEGMYYSLSITRA</sequence>
<keyword evidence="2" id="KW-1185">Reference proteome</keyword>
<keyword evidence="1" id="KW-0067">ATP-binding</keyword>
<dbReference type="GeneID" id="85164701"/>
<dbReference type="STRING" id="158787.BSCA_0165"/>
<dbReference type="GO" id="GO:0004386">
    <property type="term" value="F:helicase activity"/>
    <property type="evidence" value="ECO:0007669"/>
    <property type="project" value="UniProtKB-KW"/>
</dbReference>
<keyword evidence="1" id="KW-0378">Hydrolase</keyword>
<reference evidence="1 2" key="1">
    <citation type="submission" date="2014-03" db="EMBL/GenBank/DDBJ databases">
        <title>Genomics of Bifidobacteria.</title>
        <authorList>
            <person name="Ventura M."/>
            <person name="Milani C."/>
            <person name="Lugli G.A."/>
        </authorList>
    </citation>
    <scope>NUCLEOTIDE SEQUENCE [LARGE SCALE GENOMIC DNA]</scope>
    <source>
        <strain evidence="1 2">LMG 21589</strain>
    </source>
</reference>
<dbReference type="eggNOG" id="ENOG502ZBKQ">
    <property type="taxonomic scope" value="Bacteria"/>
</dbReference>
<comment type="caution">
    <text evidence="1">The sequence shown here is derived from an EMBL/GenBank/DDBJ whole genome shotgun (WGS) entry which is preliminary data.</text>
</comment>
<keyword evidence="1" id="KW-0547">Nucleotide-binding</keyword>
<organism evidence="1 2">
    <name type="scientific">Bifidobacterium scardovii</name>
    <dbReference type="NCBI Taxonomy" id="158787"/>
    <lineage>
        <taxon>Bacteria</taxon>
        <taxon>Bacillati</taxon>
        <taxon>Actinomycetota</taxon>
        <taxon>Actinomycetes</taxon>
        <taxon>Bifidobacteriales</taxon>
        <taxon>Bifidobacteriaceae</taxon>
        <taxon>Bifidobacterium</taxon>
    </lineage>
</organism>
<name>A0A087DDS5_9BIFI</name>
<evidence type="ECO:0000313" key="1">
    <source>
        <dbReference type="EMBL" id="KFI93675.1"/>
    </source>
</evidence>
<gene>
    <name evidence="1" type="ORF">BSCA_0165</name>
</gene>
<dbReference type="RefSeq" id="WP_033517604.1">
    <property type="nucleotide sequence ID" value="NZ_CAUPKV010000038.1"/>
</dbReference>